<dbReference type="RefSeq" id="WP_013701717.1">
    <property type="nucleotide sequence ID" value="NC_015385.1"/>
</dbReference>
<evidence type="ECO:0000256" key="8">
    <source>
        <dbReference type="ARBA" id="ARBA00022927"/>
    </source>
</evidence>
<dbReference type="GO" id="GO:0005525">
    <property type="term" value="F:GTP binding"/>
    <property type="evidence" value="ECO:0007669"/>
    <property type="project" value="UniProtKB-KW"/>
</dbReference>
<protein>
    <recommendedName>
        <fullName evidence="3">Flagellar biosynthesis protein FlhF</fullName>
    </recommendedName>
    <alternativeName>
        <fullName evidence="13">Flagella-associated GTP-binding protein</fullName>
    </alternativeName>
</protein>
<evidence type="ECO:0000256" key="5">
    <source>
        <dbReference type="ARBA" id="ARBA00022475"/>
    </source>
</evidence>
<keyword evidence="11" id="KW-1006">Bacterial flagellum protein export</keyword>
<dbReference type="CDD" id="cd17873">
    <property type="entry name" value="FlhF"/>
    <property type="match status" value="1"/>
</dbReference>
<evidence type="ECO:0000256" key="13">
    <source>
        <dbReference type="ARBA" id="ARBA00030866"/>
    </source>
</evidence>
<keyword evidence="8" id="KW-0653">Protein transport</keyword>
<dbReference type="GO" id="GO:0044781">
    <property type="term" value="P:bacterial-type flagellum organization"/>
    <property type="evidence" value="ECO:0007669"/>
    <property type="project" value="UniProtKB-KW"/>
</dbReference>
<evidence type="ECO:0000313" key="16">
    <source>
        <dbReference type="EMBL" id="AEB14435.1"/>
    </source>
</evidence>
<evidence type="ECO:0000256" key="10">
    <source>
        <dbReference type="ARBA" id="ARBA00023136"/>
    </source>
</evidence>
<dbReference type="GeneID" id="302998695"/>
<dbReference type="InterPro" id="IPR003593">
    <property type="entry name" value="AAA+_ATPase"/>
</dbReference>
<dbReference type="Proteomes" id="UP000006852">
    <property type="component" value="Chromosome"/>
</dbReference>
<reference evidence="16 17" key="1">
    <citation type="journal article" date="2011" name="Stand. Genomic Sci.">
        <title>Complete genome sequence of Treponema succinifaciens type strain (6091).</title>
        <authorList>
            <person name="Han C."/>
            <person name="Gronow S."/>
            <person name="Teshima H."/>
            <person name="Lapidus A."/>
            <person name="Nolan M."/>
            <person name="Lucas S."/>
            <person name="Hammon N."/>
            <person name="Deshpande S."/>
            <person name="Cheng J.F."/>
            <person name="Zeytun A."/>
            <person name="Tapia R."/>
            <person name="Goodwin L."/>
            <person name="Pitluck S."/>
            <person name="Liolios K."/>
            <person name="Pagani I."/>
            <person name="Ivanova N."/>
            <person name="Mavromatis K."/>
            <person name="Mikhailova N."/>
            <person name="Huntemann M."/>
            <person name="Pati A."/>
            <person name="Chen A."/>
            <person name="Palaniappan K."/>
            <person name="Land M."/>
            <person name="Hauser L."/>
            <person name="Brambilla E.M."/>
            <person name="Rohde M."/>
            <person name="Goker M."/>
            <person name="Woyke T."/>
            <person name="Bristow J."/>
            <person name="Eisen J.A."/>
            <person name="Markowitz V."/>
            <person name="Hugenholtz P."/>
            <person name="Kyrpides N.C."/>
            <person name="Klenk H.P."/>
            <person name="Detter J.C."/>
        </authorList>
    </citation>
    <scope>NUCLEOTIDE SEQUENCE [LARGE SCALE GENOMIC DNA]</scope>
    <source>
        <strain evidence="17">ATCC 33096 / DSM 2489 / 6091</strain>
    </source>
</reference>
<reference evidence="17" key="2">
    <citation type="submission" date="2011-04" db="EMBL/GenBank/DDBJ databases">
        <title>The complete genome of chromosome of Treponema succinifaciens DSM 2489.</title>
        <authorList>
            <person name="Lucas S."/>
            <person name="Copeland A."/>
            <person name="Lapidus A."/>
            <person name="Bruce D."/>
            <person name="Goodwin L."/>
            <person name="Pitluck S."/>
            <person name="Peters L."/>
            <person name="Kyrpides N."/>
            <person name="Mavromatis K."/>
            <person name="Ivanova N."/>
            <person name="Ovchinnikova G."/>
            <person name="Teshima H."/>
            <person name="Detter J.C."/>
            <person name="Tapia R."/>
            <person name="Han C."/>
            <person name="Land M."/>
            <person name="Hauser L."/>
            <person name="Markowitz V."/>
            <person name="Cheng J.-F."/>
            <person name="Hugenholtz P."/>
            <person name="Woyke T."/>
            <person name="Wu D."/>
            <person name="Gronow S."/>
            <person name="Wellnitz S."/>
            <person name="Brambilla E."/>
            <person name="Klenk H.-P."/>
            <person name="Eisen J.A."/>
        </authorList>
    </citation>
    <scope>NUCLEOTIDE SEQUENCE [LARGE SCALE GENOMIC DNA]</scope>
    <source>
        <strain evidence="17">ATCC 33096 / DSM 2489 / 6091</strain>
    </source>
</reference>
<dbReference type="eggNOG" id="COG1419">
    <property type="taxonomic scope" value="Bacteria"/>
</dbReference>
<keyword evidence="5" id="KW-1003">Cell membrane</keyword>
<comment type="subcellular location">
    <subcellularLocation>
        <location evidence="1">Cell membrane</location>
        <topology evidence="1">Peripheral membrane protein</topology>
        <orientation evidence="1">Cytoplasmic side</orientation>
    </subcellularLocation>
</comment>
<evidence type="ECO:0000256" key="6">
    <source>
        <dbReference type="ARBA" id="ARBA00022741"/>
    </source>
</evidence>
<dbReference type="GO" id="GO:0006614">
    <property type="term" value="P:SRP-dependent cotranslational protein targeting to membrane"/>
    <property type="evidence" value="ECO:0007669"/>
    <property type="project" value="InterPro"/>
</dbReference>
<sequence>MADNELNTNVQSITGRSRDECMDKLYDKYGTNFQVLGCKTRLSAGFLGFFQREQIVLRYQVTNSSLEQSAFTRKVNYPASSGHTRVSSTGGLPLQNSSPIIHSHQDSFLQKRDEFLTKVNPTVTNNLQIGQLTKQFDQFKNEMQEQMKTIVQATSAEKEHSSILKIQELLEENEFTKSYIKKMCSRMKNEFSLEELDDFDYVQTCVADWIGENIPIAFEEKKSAPKVIIIVGPTGVGKTTTVAKMSSRISIDYKKNREKYKYPPRIRMITTDTMRVAAIEQLKRWAEIINVNVDKAESSEDLKILCDSYVSNSDYIFIDTSGYSPNDYENIAKMRTILNVKNLNENVYLAITAGVSAKDLENIIRNYEGFDFKSIIVTKCDETTSFGRVISVLSEKNKPVSWITTGQDVLNTIQRADPKWFLKNLSGFKINAEHIEKKFGTADKETE</sequence>
<accession>F2NSY3</accession>
<evidence type="ECO:0000259" key="15">
    <source>
        <dbReference type="SMART" id="SM00962"/>
    </source>
</evidence>
<evidence type="ECO:0000256" key="3">
    <source>
        <dbReference type="ARBA" id="ARBA00014919"/>
    </source>
</evidence>
<dbReference type="InterPro" id="IPR000897">
    <property type="entry name" value="SRP54_GTPase_dom"/>
</dbReference>
<evidence type="ECO:0000256" key="1">
    <source>
        <dbReference type="ARBA" id="ARBA00004413"/>
    </source>
</evidence>
<comment type="similarity">
    <text evidence="2">Belongs to the GTP-binding SRP family.</text>
</comment>
<evidence type="ECO:0000256" key="11">
    <source>
        <dbReference type="ARBA" id="ARBA00023225"/>
    </source>
</evidence>
<dbReference type="PANTHER" id="PTHR43134">
    <property type="entry name" value="SIGNAL RECOGNITION PARTICLE RECEPTOR SUBUNIT ALPHA"/>
    <property type="match status" value="1"/>
</dbReference>
<evidence type="ECO:0000256" key="2">
    <source>
        <dbReference type="ARBA" id="ARBA00008531"/>
    </source>
</evidence>
<keyword evidence="6" id="KW-0547">Nucleotide-binding</keyword>
<dbReference type="Gene3D" id="3.40.50.300">
    <property type="entry name" value="P-loop containing nucleotide triphosphate hydrolases"/>
    <property type="match status" value="1"/>
</dbReference>
<dbReference type="InterPro" id="IPR047040">
    <property type="entry name" value="FlhF__GTPase_dom"/>
</dbReference>
<keyword evidence="4" id="KW-0813">Transport</keyword>
<dbReference type="FunFam" id="3.40.50.300:FF:000695">
    <property type="entry name" value="Flagellar biosynthesis regulator FlhF"/>
    <property type="match status" value="1"/>
</dbReference>
<proteinExistence type="inferred from homology"/>
<dbReference type="SUPFAM" id="SSF52540">
    <property type="entry name" value="P-loop containing nucleoside triphosphate hydrolases"/>
    <property type="match status" value="2"/>
</dbReference>
<dbReference type="GO" id="GO:0015031">
    <property type="term" value="P:protein transport"/>
    <property type="evidence" value="ECO:0007669"/>
    <property type="project" value="UniProtKB-KW"/>
</dbReference>
<dbReference type="InterPro" id="IPR027417">
    <property type="entry name" value="P-loop_NTPase"/>
</dbReference>
<name>F2NSY3_TRES6</name>
<organism evidence="16 17">
    <name type="scientific">Treponema succinifaciens (strain ATCC 33096 / DSM 2489 / 6091)</name>
    <dbReference type="NCBI Taxonomy" id="869209"/>
    <lineage>
        <taxon>Bacteria</taxon>
        <taxon>Pseudomonadati</taxon>
        <taxon>Spirochaetota</taxon>
        <taxon>Spirochaetia</taxon>
        <taxon>Spirochaetales</taxon>
        <taxon>Treponemataceae</taxon>
        <taxon>Treponema</taxon>
    </lineage>
</organism>
<dbReference type="KEGG" id="tsu:Tresu_1535"/>
<dbReference type="HOGENOM" id="CLU_009301_11_4_12"/>
<evidence type="ECO:0000313" key="17">
    <source>
        <dbReference type="Proteomes" id="UP000006852"/>
    </source>
</evidence>
<dbReference type="PANTHER" id="PTHR43134:SF3">
    <property type="entry name" value="FLAGELLAR BIOSYNTHESIS PROTEIN FLHF"/>
    <property type="match status" value="1"/>
</dbReference>
<dbReference type="SMART" id="SM00382">
    <property type="entry name" value="AAA"/>
    <property type="match status" value="1"/>
</dbReference>
<feature type="domain" description="AAA+ ATPase" evidence="14">
    <location>
        <begin position="224"/>
        <end position="426"/>
    </location>
</feature>
<gene>
    <name evidence="16" type="ordered locus">Tresu_1535</name>
</gene>
<dbReference type="Pfam" id="PF00448">
    <property type="entry name" value="SRP54"/>
    <property type="match status" value="1"/>
</dbReference>
<evidence type="ECO:0000259" key="14">
    <source>
        <dbReference type="SMART" id="SM00382"/>
    </source>
</evidence>
<dbReference type="EMBL" id="CP002631">
    <property type="protein sequence ID" value="AEB14435.1"/>
    <property type="molecule type" value="Genomic_DNA"/>
</dbReference>
<evidence type="ECO:0000256" key="9">
    <source>
        <dbReference type="ARBA" id="ARBA00023134"/>
    </source>
</evidence>
<evidence type="ECO:0000256" key="4">
    <source>
        <dbReference type="ARBA" id="ARBA00022448"/>
    </source>
</evidence>
<dbReference type="GO" id="GO:0005047">
    <property type="term" value="F:signal recognition particle binding"/>
    <property type="evidence" value="ECO:0007669"/>
    <property type="project" value="TreeGrafter"/>
</dbReference>
<evidence type="ECO:0000256" key="7">
    <source>
        <dbReference type="ARBA" id="ARBA00022795"/>
    </source>
</evidence>
<keyword evidence="10" id="KW-0472">Membrane</keyword>
<comment type="function">
    <text evidence="12">Necessary for flagellar biosynthesis. May be involved in translocation of the flagellum.</text>
</comment>
<keyword evidence="9" id="KW-0342">GTP-binding</keyword>
<dbReference type="AlphaFoldDB" id="F2NSY3"/>
<dbReference type="Gene3D" id="1.20.120.1380">
    <property type="entry name" value="Flagellar FlhF biosynthesis protein, N domain"/>
    <property type="match status" value="1"/>
</dbReference>
<keyword evidence="7" id="KW-1005">Bacterial flagellum biogenesis</keyword>
<evidence type="ECO:0000256" key="12">
    <source>
        <dbReference type="ARBA" id="ARBA00025337"/>
    </source>
</evidence>
<dbReference type="STRING" id="869209.Tresu_1535"/>
<dbReference type="OrthoDB" id="9778554at2"/>
<feature type="domain" description="SRP54-type proteins GTP-binding" evidence="15">
    <location>
        <begin position="225"/>
        <end position="427"/>
    </location>
</feature>
<dbReference type="SMART" id="SM00962">
    <property type="entry name" value="SRP54"/>
    <property type="match status" value="1"/>
</dbReference>
<dbReference type="GO" id="GO:0005886">
    <property type="term" value="C:plasma membrane"/>
    <property type="evidence" value="ECO:0007669"/>
    <property type="project" value="UniProtKB-SubCell"/>
</dbReference>
<keyword evidence="17" id="KW-1185">Reference proteome</keyword>
<dbReference type="GO" id="GO:0003924">
    <property type="term" value="F:GTPase activity"/>
    <property type="evidence" value="ECO:0007669"/>
    <property type="project" value="InterPro"/>
</dbReference>